<evidence type="ECO:0000256" key="2">
    <source>
        <dbReference type="ARBA" id="ARBA00022448"/>
    </source>
</evidence>
<keyword evidence="10" id="KW-1185">Reference proteome</keyword>
<dbReference type="PANTHER" id="PTHR33799:SF1">
    <property type="entry name" value="PTS SYSTEM MANNOSE-SPECIFIC EIIAB COMPONENT-RELATED"/>
    <property type="match status" value="1"/>
</dbReference>
<dbReference type="SUPFAM" id="SSF53062">
    <property type="entry name" value="PTS system fructose IIA component-like"/>
    <property type="match status" value="1"/>
</dbReference>
<dbReference type="GO" id="GO:0016301">
    <property type="term" value="F:kinase activity"/>
    <property type="evidence" value="ECO:0007669"/>
    <property type="project" value="UniProtKB-KW"/>
</dbReference>
<proteinExistence type="predicted"/>
<keyword evidence="6" id="KW-0598">Phosphotransferase system</keyword>
<name>A0A6F8VFN4_9PROT</name>
<organism evidence="9 10">
    <name type="scientific">Sulfurimicrobium lacus</name>
    <dbReference type="NCBI Taxonomy" id="2715678"/>
    <lineage>
        <taxon>Bacteria</taxon>
        <taxon>Pseudomonadati</taxon>
        <taxon>Pseudomonadota</taxon>
        <taxon>Betaproteobacteria</taxon>
        <taxon>Nitrosomonadales</taxon>
        <taxon>Sulfuricellaceae</taxon>
        <taxon>Sulfurimicrobium</taxon>
    </lineage>
</organism>
<keyword evidence="5" id="KW-0808">Transferase</keyword>
<sequence length="140" mass="14910">MIGILIVAHGALGESLIHCASHVMGSRPLNLQQLGVTIHDDPVAILPQARELVQQLDQGDGVLILTDIYGATPTNITCRLLEPGRVEGIAGVNLPMLVRALTYRDEPLATVVEKALSGGHDGIINTTMEVCNVATGYRDH</sequence>
<evidence type="ECO:0000313" key="9">
    <source>
        <dbReference type="EMBL" id="BCB28633.1"/>
    </source>
</evidence>
<evidence type="ECO:0000256" key="1">
    <source>
        <dbReference type="ARBA" id="ARBA00004496"/>
    </source>
</evidence>
<dbReference type="InterPro" id="IPR033887">
    <property type="entry name" value="PTS_IIA_man"/>
</dbReference>
<dbReference type="PROSITE" id="PS51096">
    <property type="entry name" value="PTS_EIIA_TYPE_4"/>
    <property type="match status" value="1"/>
</dbReference>
<gene>
    <name evidence="9" type="ORF">SKTS_35190</name>
</gene>
<accession>A0A6F8VFN4</accession>
<keyword evidence="4" id="KW-0762">Sugar transport</keyword>
<evidence type="ECO:0000256" key="5">
    <source>
        <dbReference type="ARBA" id="ARBA00022679"/>
    </source>
</evidence>
<dbReference type="InterPro" id="IPR004701">
    <property type="entry name" value="PTS_EIIA_man-typ"/>
</dbReference>
<dbReference type="EMBL" id="AP022853">
    <property type="protein sequence ID" value="BCB28633.1"/>
    <property type="molecule type" value="Genomic_DNA"/>
</dbReference>
<keyword evidence="7" id="KW-0418">Kinase</keyword>
<evidence type="ECO:0000259" key="8">
    <source>
        <dbReference type="PROSITE" id="PS51096"/>
    </source>
</evidence>
<dbReference type="GO" id="GO:0005737">
    <property type="term" value="C:cytoplasm"/>
    <property type="evidence" value="ECO:0007669"/>
    <property type="project" value="UniProtKB-SubCell"/>
</dbReference>
<dbReference type="PANTHER" id="PTHR33799">
    <property type="entry name" value="PTS PERMEASE-RELATED-RELATED"/>
    <property type="match status" value="1"/>
</dbReference>
<dbReference type="KEGG" id="slac:SKTS_35190"/>
<protein>
    <submittedName>
        <fullName evidence="9">PTS fructose transporter subunit IIA</fullName>
    </submittedName>
</protein>
<evidence type="ECO:0000256" key="3">
    <source>
        <dbReference type="ARBA" id="ARBA00022490"/>
    </source>
</evidence>
<evidence type="ECO:0000256" key="6">
    <source>
        <dbReference type="ARBA" id="ARBA00022683"/>
    </source>
</evidence>
<evidence type="ECO:0000313" key="10">
    <source>
        <dbReference type="Proteomes" id="UP000502260"/>
    </source>
</evidence>
<feature type="domain" description="PTS EIIA type-4" evidence="8">
    <location>
        <begin position="1"/>
        <end position="123"/>
    </location>
</feature>
<evidence type="ECO:0000256" key="7">
    <source>
        <dbReference type="ARBA" id="ARBA00022777"/>
    </source>
</evidence>
<dbReference type="GO" id="GO:0016020">
    <property type="term" value="C:membrane"/>
    <property type="evidence" value="ECO:0007669"/>
    <property type="project" value="InterPro"/>
</dbReference>
<dbReference type="Pfam" id="PF03610">
    <property type="entry name" value="EIIA-man"/>
    <property type="match status" value="1"/>
</dbReference>
<dbReference type="Gene3D" id="3.40.50.510">
    <property type="entry name" value="Phosphotransferase system, mannose-type IIA component"/>
    <property type="match status" value="1"/>
</dbReference>
<dbReference type="InterPro" id="IPR036662">
    <property type="entry name" value="PTS_EIIA_man-typ_sf"/>
</dbReference>
<dbReference type="AlphaFoldDB" id="A0A6F8VFN4"/>
<keyword evidence="2" id="KW-0813">Transport</keyword>
<comment type="subcellular location">
    <subcellularLocation>
        <location evidence="1">Cytoplasm</location>
    </subcellularLocation>
</comment>
<keyword evidence="3" id="KW-0963">Cytoplasm</keyword>
<reference evidence="10" key="1">
    <citation type="submission" date="2020-03" db="EMBL/GenBank/DDBJ databases">
        <title>Complete genome sequence of sulfur-oxidizing bacterium skT11.</title>
        <authorList>
            <person name="Kanda M."/>
            <person name="Kojima H."/>
            <person name="Fukui M."/>
        </authorList>
    </citation>
    <scope>NUCLEOTIDE SEQUENCE [LARGE SCALE GENOMIC DNA]</scope>
    <source>
        <strain evidence="10">skT11</strain>
    </source>
</reference>
<dbReference type="RefSeq" id="WP_173068355.1">
    <property type="nucleotide sequence ID" value="NZ_AP022853.1"/>
</dbReference>
<dbReference type="Proteomes" id="UP000502260">
    <property type="component" value="Chromosome"/>
</dbReference>
<evidence type="ECO:0000256" key="4">
    <source>
        <dbReference type="ARBA" id="ARBA00022597"/>
    </source>
</evidence>
<dbReference type="InterPro" id="IPR051471">
    <property type="entry name" value="Bacterial_PTS_sugar_comp"/>
</dbReference>
<dbReference type="CDD" id="cd00006">
    <property type="entry name" value="PTS_IIA_man"/>
    <property type="match status" value="1"/>
</dbReference>
<dbReference type="GO" id="GO:0009401">
    <property type="term" value="P:phosphoenolpyruvate-dependent sugar phosphotransferase system"/>
    <property type="evidence" value="ECO:0007669"/>
    <property type="project" value="UniProtKB-KW"/>
</dbReference>